<feature type="chain" id="PRO_5020720808" description="DUF7907 domain-containing protein" evidence="1">
    <location>
        <begin position="19"/>
        <end position="185"/>
    </location>
</feature>
<keyword evidence="4" id="KW-1185">Reference proteome</keyword>
<evidence type="ECO:0000256" key="1">
    <source>
        <dbReference type="SAM" id="SignalP"/>
    </source>
</evidence>
<dbReference type="InterPro" id="IPR057229">
    <property type="entry name" value="DUF7907"/>
</dbReference>
<evidence type="ECO:0000313" key="3">
    <source>
        <dbReference type="EMBL" id="TKW48806.1"/>
    </source>
</evidence>
<gene>
    <name evidence="3" type="ORF">CTA1_1376</name>
</gene>
<dbReference type="Pfam" id="PF25484">
    <property type="entry name" value="DUF7907"/>
    <property type="match status" value="1"/>
</dbReference>
<dbReference type="OrthoDB" id="3518533at2759"/>
<comment type="caution">
    <text evidence="3">The sequence shown here is derived from an EMBL/GenBank/DDBJ whole genome shotgun (WGS) entry which is preliminary data.</text>
</comment>
<proteinExistence type="predicted"/>
<dbReference type="EMBL" id="PJEX01000712">
    <property type="protein sequence ID" value="TKW48806.1"/>
    <property type="molecule type" value="Genomic_DNA"/>
</dbReference>
<reference evidence="3 4" key="1">
    <citation type="journal article" date="2019" name="PLoS ONE">
        <title>Comparative genome analysis indicates high evolutionary potential of pathogenicity genes in Colletotrichum tanaceti.</title>
        <authorList>
            <person name="Lelwala R.V."/>
            <person name="Korhonen P.K."/>
            <person name="Young N.D."/>
            <person name="Scott J.B."/>
            <person name="Ades P.A."/>
            <person name="Gasser R.B."/>
            <person name="Taylor P.W.J."/>
        </authorList>
    </citation>
    <scope>NUCLEOTIDE SEQUENCE [LARGE SCALE GENOMIC DNA]</scope>
    <source>
        <strain evidence="3">BRIP57314</strain>
    </source>
</reference>
<feature type="domain" description="DUF7907" evidence="2">
    <location>
        <begin position="31"/>
        <end position="184"/>
    </location>
</feature>
<feature type="signal peptide" evidence="1">
    <location>
        <begin position="1"/>
        <end position="18"/>
    </location>
</feature>
<accession>A0A4V6Y9B0</accession>
<organism evidence="3 4">
    <name type="scientific">Colletotrichum tanaceti</name>
    <dbReference type="NCBI Taxonomy" id="1306861"/>
    <lineage>
        <taxon>Eukaryota</taxon>
        <taxon>Fungi</taxon>
        <taxon>Dikarya</taxon>
        <taxon>Ascomycota</taxon>
        <taxon>Pezizomycotina</taxon>
        <taxon>Sordariomycetes</taxon>
        <taxon>Hypocreomycetidae</taxon>
        <taxon>Glomerellales</taxon>
        <taxon>Glomerellaceae</taxon>
        <taxon>Colletotrichum</taxon>
        <taxon>Colletotrichum destructivum species complex</taxon>
    </lineage>
</organism>
<dbReference type="AlphaFoldDB" id="A0A4V6Y9B0"/>
<protein>
    <recommendedName>
        <fullName evidence="2">DUF7907 domain-containing protein</fullName>
    </recommendedName>
</protein>
<keyword evidence="1" id="KW-0732">Signal</keyword>
<evidence type="ECO:0000259" key="2">
    <source>
        <dbReference type="Pfam" id="PF25484"/>
    </source>
</evidence>
<dbReference type="Proteomes" id="UP000310108">
    <property type="component" value="Unassembled WGS sequence"/>
</dbReference>
<name>A0A4V6Y9B0_9PEZI</name>
<evidence type="ECO:0000313" key="4">
    <source>
        <dbReference type="Proteomes" id="UP000310108"/>
    </source>
</evidence>
<sequence>MTMKILVKAIILAVAATAAKNPARCTDNTPDGFRLWANMTYPDAPPEFGPYVQGQELGYVLHSTECGADVILVPAGHGSVFRTDGDTVGVAHLGVDDNGPSAGVFVTPGGTATVPAGFPVELRCSGGTPGIVITDYGMEYPEEAGPPGAGGFMACKTNNGVVLSFFSWGQRPLYGCSVVQLLPIY</sequence>